<dbReference type="Pfam" id="PF19952">
    <property type="entry name" value="DUF6414"/>
    <property type="match status" value="1"/>
</dbReference>
<keyword evidence="2" id="KW-1185">Reference proteome</keyword>
<accession>A0A506U8D6</accession>
<sequence>MTDYADQLLDFMYVDRPKVASFLAQFLSEGLVEREETTRETSGSRSGSVGLPSAKILSLLGISAAGERTSANATSEKLMKNPEWAQAKALVQYVDDAQAQTSYSGSSIGTLQIVSGNLSIYDLTPFRKAASNRSLMDAAVEFVSNNPSFFFEEIKEIDRKIGELEDSKSRNRDTSKINSDIKKLKDKRKDRLENSPNFGRLLAEGIAEFARQAPFSIIAMLQSEEDIYWFTLREESLLHTQGDTILKYGFDIEGKWSVACVVDGEDNSSKEHKLTDFGDFGLSQLPVYDMVRGVVTVSRNLAGRPSSFRSLMPLVVYRSLGPLLR</sequence>
<reference evidence="1 2" key="1">
    <citation type="submission" date="2019-06" db="EMBL/GenBank/DDBJ databases">
        <authorList>
            <person name="Li M."/>
        </authorList>
    </citation>
    <scope>NUCLEOTIDE SEQUENCE [LARGE SCALE GENOMIC DNA]</scope>
    <source>
        <strain evidence="1 2">BGMRC6574</strain>
    </source>
</reference>
<protein>
    <submittedName>
        <fullName evidence="1">Uncharacterized protein</fullName>
    </submittedName>
</protein>
<evidence type="ECO:0000313" key="1">
    <source>
        <dbReference type="EMBL" id="TPW30682.1"/>
    </source>
</evidence>
<organism evidence="1 2">
    <name type="scientific">Pararhizobium mangrovi</name>
    <dbReference type="NCBI Taxonomy" id="2590452"/>
    <lineage>
        <taxon>Bacteria</taxon>
        <taxon>Pseudomonadati</taxon>
        <taxon>Pseudomonadota</taxon>
        <taxon>Alphaproteobacteria</taxon>
        <taxon>Hyphomicrobiales</taxon>
        <taxon>Rhizobiaceae</taxon>
        <taxon>Rhizobium/Agrobacterium group</taxon>
        <taxon>Pararhizobium</taxon>
    </lineage>
</organism>
<dbReference type="InterPro" id="IPR045633">
    <property type="entry name" value="DUF6414"/>
</dbReference>
<dbReference type="Proteomes" id="UP000320314">
    <property type="component" value="Unassembled WGS sequence"/>
</dbReference>
<comment type="caution">
    <text evidence="1">The sequence shown here is derived from an EMBL/GenBank/DDBJ whole genome shotgun (WGS) entry which is preliminary data.</text>
</comment>
<evidence type="ECO:0000313" key="2">
    <source>
        <dbReference type="Proteomes" id="UP000320314"/>
    </source>
</evidence>
<gene>
    <name evidence="1" type="ORF">FJU11_04460</name>
</gene>
<dbReference type="EMBL" id="VHLH01000005">
    <property type="protein sequence ID" value="TPW30682.1"/>
    <property type="molecule type" value="Genomic_DNA"/>
</dbReference>
<proteinExistence type="predicted"/>
<dbReference type="AlphaFoldDB" id="A0A506U8D6"/>
<name>A0A506U8D6_9HYPH</name>